<dbReference type="Proteomes" id="UP000282957">
    <property type="component" value="Unassembled WGS sequence"/>
</dbReference>
<sequence length="168" mass="18135">MNIVPKKTGFSKPIPALVSTNVKHPILRRDLSVLVLDSEVDVLDEVAALLRRRDVTVHLATSTHEAAELLQDHPDIGVVLADITMLEGEGLHIAADILNGVGPAIELVLICSSFAHDERSPAMMSQMGLLQEPLKLRDVAISVGRGLARAASRRQLPGSMSLSAFDRH</sequence>
<comment type="caution">
    <text evidence="3">The sequence shown here is derived from an EMBL/GenBank/DDBJ whole genome shotgun (WGS) entry which is preliminary data.</text>
</comment>
<accession>A0A437MFF0</accession>
<keyword evidence="4" id="KW-1185">Reference proteome</keyword>
<protein>
    <submittedName>
        <fullName evidence="3">Response regulator</fullName>
    </submittedName>
</protein>
<dbReference type="InterPro" id="IPR001789">
    <property type="entry name" value="Sig_transdc_resp-reg_receiver"/>
</dbReference>
<proteinExistence type="predicted"/>
<gene>
    <name evidence="3" type="ORF">EOD42_14750</name>
</gene>
<evidence type="ECO:0000313" key="4">
    <source>
        <dbReference type="Proteomes" id="UP000282957"/>
    </source>
</evidence>
<evidence type="ECO:0000259" key="2">
    <source>
        <dbReference type="PROSITE" id="PS50110"/>
    </source>
</evidence>
<dbReference type="OrthoDB" id="9784719at2"/>
<dbReference type="SUPFAM" id="SSF52172">
    <property type="entry name" value="CheY-like"/>
    <property type="match status" value="1"/>
</dbReference>
<keyword evidence="1" id="KW-0597">Phosphoprotein</keyword>
<reference evidence="3 4" key="1">
    <citation type="submission" date="2019-01" db="EMBL/GenBank/DDBJ databases">
        <authorList>
            <person name="Chen W.-M."/>
        </authorList>
    </citation>
    <scope>NUCLEOTIDE SEQUENCE [LARGE SCALE GENOMIC DNA]</scope>
    <source>
        <strain evidence="3 4">CCP-6</strain>
    </source>
</reference>
<dbReference type="AlphaFoldDB" id="A0A437MFF0"/>
<evidence type="ECO:0000256" key="1">
    <source>
        <dbReference type="PROSITE-ProRule" id="PRU00169"/>
    </source>
</evidence>
<dbReference type="GO" id="GO:0000160">
    <property type="term" value="P:phosphorelay signal transduction system"/>
    <property type="evidence" value="ECO:0007669"/>
    <property type="project" value="InterPro"/>
</dbReference>
<dbReference type="EMBL" id="SACL01000004">
    <property type="protein sequence ID" value="RVT96362.1"/>
    <property type="molecule type" value="Genomic_DNA"/>
</dbReference>
<dbReference type="Gene3D" id="3.40.50.2300">
    <property type="match status" value="1"/>
</dbReference>
<dbReference type="PROSITE" id="PS50110">
    <property type="entry name" value="RESPONSE_REGULATORY"/>
    <property type="match status" value="1"/>
</dbReference>
<feature type="domain" description="Response regulatory" evidence="2">
    <location>
        <begin position="32"/>
        <end position="147"/>
    </location>
</feature>
<name>A0A437MFF0_9PROT</name>
<feature type="modified residue" description="4-aspartylphosphate" evidence="1">
    <location>
        <position position="82"/>
    </location>
</feature>
<evidence type="ECO:0000313" key="3">
    <source>
        <dbReference type="EMBL" id="RVT96362.1"/>
    </source>
</evidence>
<dbReference type="InterPro" id="IPR011006">
    <property type="entry name" value="CheY-like_superfamily"/>
</dbReference>
<organism evidence="3 4">
    <name type="scientific">Rhodovarius crocodyli</name>
    <dbReference type="NCBI Taxonomy" id="1979269"/>
    <lineage>
        <taxon>Bacteria</taxon>
        <taxon>Pseudomonadati</taxon>
        <taxon>Pseudomonadota</taxon>
        <taxon>Alphaproteobacteria</taxon>
        <taxon>Acetobacterales</taxon>
        <taxon>Roseomonadaceae</taxon>
        <taxon>Rhodovarius</taxon>
    </lineage>
</organism>